<proteinExistence type="predicted"/>
<feature type="region of interest" description="Disordered" evidence="1">
    <location>
        <begin position="1"/>
        <end position="24"/>
    </location>
</feature>
<organism evidence="2">
    <name type="scientific">Mycobacterium leprae</name>
    <dbReference type="NCBI Taxonomy" id="1769"/>
    <lineage>
        <taxon>Bacteria</taxon>
        <taxon>Bacillati</taxon>
        <taxon>Actinomycetota</taxon>
        <taxon>Actinomycetes</taxon>
        <taxon>Mycobacteriales</taxon>
        <taxon>Mycobacteriaceae</taxon>
        <taxon>Mycobacterium</taxon>
    </lineage>
</organism>
<protein>
    <submittedName>
        <fullName evidence="2">U2266e</fullName>
    </submittedName>
</protein>
<name>Q50027_MYCLR</name>
<evidence type="ECO:0000256" key="1">
    <source>
        <dbReference type="SAM" id="MobiDB-lite"/>
    </source>
</evidence>
<accession>Q50027</accession>
<sequence length="24" mass="2514">MLLDDVNLQLPQNQAKKTTAGGTG</sequence>
<reference evidence="2" key="1">
    <citation type="submission" date="1994-09" db="EMBL/GenBank/DDBJ databases">
        <authorList>
            <person name="Robison K."/>
        </authorList>
    </citation>
    <scope>NUCLEOTIDE SEQUENCE</scope>
</reference>
<dbReference type="AlphaFoldDB" id="Q50027"/>
<evidence type="ECO:0000313" key="2">
    <source>
        <dbReference type="EMBL" id="AAA62977.1"/>
    </source>
</evidence>
<dbReference type="EMBL" id="U15182">
    <property type="protein sequence ID" value="AAA62977.1"/>
    <property type="molecule type" value="Genomic_DNA"/>
</dbReference>
<reference evidence="2" key="2">
    <citation type="submission" date="1995-04" db="EMBL/GenBank/DDBJ databases">
        <authorList>
            <person name="Smith D.R."/>
        </authorList>
    </citation>
    <scope>NUCLEOTIDE SEQUENCE</scope>
</reference>